<dbReference type="SMART" id="SM00327">
    <property type="entry name" value="VWA"/>
    <property type="match status" value="1"/>
</dbReference>
<evidence type="ECO:0000259" key="2">
    <source>
        <dbReference type="PROSITE" id="PS50234"/>
    </source>
</evidence>
<dbReference type="RefSeq" id="WP_090034465.1">
    <property type="nucleotide sequence ID" value="NZ_BONM01000028.1"/>
</dbReference>
<dbReference type="STRING" id="988821.SAMN05421867_1189"/>
<dbReference type="PANTHER" id="PTHR10579:SF43">
    <property type="entry name" value="ZINC FINGER (C3HC4-TYPE RING FINGER) FAMILY PROTEIN"/>
    <property type="match status" value="1"/>
</dbReference>
<dbReference type="InterPro" id="IPR051266">
    <property type="entry name" value="CLCR"/>
</dbReference>
<gene>
    <name evidence="3" type="ORF">SAMN05421867_1189</name>
</gene>
<dbReference type="InterPro" id="IPR002035">
    <property type="entry name" value="VWF_A"/>
</dbReference>
<sequence>MGNGRLQLDVVALDQGDEVTVLVDVTAPVPDGTVERAPVMVVVALDRSASMSGRRMRAARDALVDLVGRLRPGDRFGLVTFDDEALLVVPAEPVTDPASVVEVIEDIVVGGGTDVSAGLLRGLQEVRRVSSGGPAHLVVLSDGHATRGLTSPALLGGLVGRHAQHGVTTSTLGLGLGYDEGLLGAVARAGGGQELFAEHAAEAGPLLARVLDRATEQVVVGAVLRVRRAQGVVDLVVADELPVHTVDDGLLVELGGLTAGETRSVVLTATRGRRGTGPGTEVAHLELRGAVLPGLEEDEQTRTVRLGEVATDPSVAARVRRELLHRDTQSAKRRAAAHLADGDVDAATAVLGSALTELRTVVGAPDPGRELDDLRSEGERLARFIDEAVQGSTSRAAKGLRADAAEGARGATGSSSPTARGRTTGRSG</sequence>
<dbReference type="PANTHER" id="PTHR10579">
    <property type="entry name" value="CALCIUM-ACTIVATED CHLORIDE CHANNEL REGULATOR"/>
    <property type="match status" value="1"/>
</dbReference>
<feature type="region of interest" description="Disordered" evidence="1">
    <location>
        <begin position="391"/>
        <end position="428"/>
    </location>
</feature>
<dbReference type="AlphaFoldDB" id="A0A1I1AHP2"/>
<keyword evidence="4" id="KW-1185">Reference proteome</keyword>
<evidence type="ECO:0000256" key="1">
    <source>
        <dbReference type="SAM" id="MobiDB-lite"/>
    </source>
</evidence>
<dbReference type="PROSITE" id="PS50234">
    <property type="entry name" value="VWFA"/>
    <property type="match status" value="1"/>
</dbReference>
<evidence type="ECO:0000313" key="3">
    <source>
        <dbReference type="EMBL" id="SFB36866.1"/>
    </source>
</evidence>
<proteinExistence type="predicted"/>
<protein>
    <submittedName>
        <fullName evidence="3">Ca-activated chloride channel family protein</fullName>
    </submittedName>
</protein>
<organism evidence="3 4">
    <name type="scientific">Cellulomonas marina</name>
    <dbReference type="NCBI Taxonomy" id="988821"/>
    <lineage>
        <taxon>Bacteria</taxon>
        <taxon>Bacillati</taxon>
        <taxon>Actinomycetota</taxon>
        <taxon>Actinomycetes</taxon>
        <taxon>Micrococcales</taxon>
        <taxon>Cellulomonadaceae</taxon>
        <taxon>Cellulomonas</taxon>
    </lineage>
</organism>
<dbReference type="InterPro" id="IPR036465">
    <property type="entry name" value="vWFA_dom_sf"/>
</dbReference>
<dbReference type="Pfam" id="PF13519">
    <property type="entry name" value="VWA_2"/>
    <property type="match status" value="1"/>
</dbReference>
<dbReference type="Gene3D" id="3.40.50.410">
    <property type="entry name" value="von Willebrand factor, type A domain"/>
    <property type="match status" value="1"/>
</dbReference>
<dbReference type="Proteomes" id="UP000199012">
    <property type="component" value="Unassembled WGS sequence"/>
</dbReference>
<dbReference type="SUPFAM" id="SSF53300">
    <property type="entry name" value="vWA-like"/>
    <property type="match status" value="1"/>
</dbReference>
<feature type="domain" description="VWFA" evidence="2">
    <location>
        <begin position="40"/>
        <end position="214"/>
    </location>
</feature>
<name>A0A1I1AHP2_9CELL</name>
<dbReference type="EMBL" id="FOKA01000018">
    <property type="protein sequence ID" value="SFB36866.1"/>
    <property type="molecule type" value="Genomic_DNA"/>
</dbReference>
<reference evidence="3 4" key="1">
    <citation type="submission" date="2016-10" db="EMBL/GenBank/DDBJ databases">
        <authorList>
            <person name="de Groot N.N."/>
        </authorList>
    </citation>
    <scope>NUCLEOTIDE SEQUENCE [LARGE SCALE GENOMIC DNA]</scope>
    <source>
        <strain evidence="3 4">CGMCC 4.6945</strain>
    </source>
</reference>
<accession>A0A1I1AHP2</accession>
<evidence type="ECO:0000313" key="4">
    <source>
        <dbReference type="Proteomes" id="UP000199012"/>
    </source>
</evidence>